<protein>
    <recommendedName>
        <fullName evidence="5">TPR-like protein</fullName>
    </recommendedName>
</protein>
<dbReference type="PANTHER" id="PTHR45831:SF2">
    <property type="entry name" value="LD24721P"/>
    <property type="match status" value="1"/>
</dbReference>
<dbReference type="InterPro" id="IPR011990">
    <property type="entry name" value="TPR-like_helical_dom_sf"/>
</dbReference>
<evidence type="ECO:0008006" key="5">
    <source>
        <dbReference type="Google" id="ProtNLM"/>
    </source>
</evidence>
<dbReference type="EMBL" id="KV417287">
    <property type="protein sequence ID" value="KZO95696.1"/>
    <property type="molecule type" value="Genomic_DNA"/>
</dbReference>
<keyword evidence="2" id="KW-0802">TPR repeat</keyword>
<dbReference type="GO" id="GO:0016020">
    <property type="term" value="C:membrane"/>
    <property type="evidence" value="ECO:0007669"/>
    <property type="project" value="TreeGrafter"/>
</dbReference>
<dbReference type="OrthoDB" id="2423701at2759"/>
<dbReference type="GO" id="GO:0072380">
    <property type="term" value="C:TRC complex"/>
    <property type="evidence" value="ECO:0007669"/>
    <property type="project" value="TreeGrafter"/>
</dbReference>
<dbReference type="PANTHER" id="PTHR45831">
    <property type="entry name" value="LD24721P"/>
    <property type="match status" value="1"/>
</dbReference>
<dbReference type="SUPFAM" id="SSF48452">
    <property type="entry name" value="TPR-like"/>
    <property type="match status" value="1"/>
</dbReference>
<dbReference type="GO" id="GO:0060090">
    <property type="term" value="F:molecular adaptor activity"/>
    <property type="evidence" value="ECO:0007669"/>
    <property type="project" value="TreeGrafter"/>
</dbReference>
<dbReference type="AlphaFoldDB" id="A0A167LHE9"/>
<dbReference type="InterPro" id="IPR019734">
    <property type="entry name" value="TPR_rpt"/>
</dbReference>
<dbReference type="SMART" id="SM00028">
    <property type="entry name" value="TPR"/>
    <property type="match status" value="3"/>
</dbReference>
<proteinExistence type="predicted"/>
<reference evidence="3 4" key="1">
    <citation type="journal article" date="2016" name="Mol. Biol. Evol.">
        <title>Comparative Genomics of Early-Diverging Mushroom-Forming Fungi Provides Insights into the Origins of Lignocellulose Decay Capabilities.</title>
        <authorList>
            <person name="Nagy L.G."/>
            <person name="Riley R."/>
            <person name="Tritt A."/>
            <person name="Adam C."/>
            <person name="Daum C."/>
            <person name="Floudas D."/>
            <person name="Sun H."/>
            <person name="Yadav J.S."/>
            <person name="Pangilinan J."/>
            <person name="Larsson K.H."/>
            <person name="Matsuura K."/>
            <person name="Barry K."/>
            <person name="Labutti K."/>
            <person name="Kuo R."/>
            <person name="Ohm R.A."/>
            <person name="Bhattacharya S.S."/>
            <person name="Shirouzu T."/>
            <person name="Yoshinaga Y."/>
            <person name="Martin F.M."/>
            <person name="Grigoriev I.V."/>
            <person name="Hibbett D.S."/>
        </authorList>
    </citation>
    <scope>NUCLEOTIDE SEQUENCE [LARGE SCALE GENOMIC DNA]</scope>
    <source>
        <strain evidence="3 4">TUFC12733</strain>
    </source>
</reference>
<sequence length="500" mass="56264">MDPATTKAEVDKLKEEGNALFLQKKWKNAMLKYTNAIEKDDKNAVLFSNRAACAEHMTQFAVQLDPTYTKAWVRLAGAEHRLGHFDDCIKAWEGAIASLPRSGLSQQLQVQKKREFELNLAEVKLNEIERQVRLDSRPSGWNVRPEDQPVQRALAMKEALVAEGPNGGYSSAWILMGANADILHGMEHLKLLKTGTHPLVGNTGIYGHTKTLAYFNNALIRDSRVFWIIPKRALLKLPAQALFEIAECNGWGTGSADHILKEASARLATSNWERVRTALTVTTRGYITRAVAEEHNGNTISAMAFYNDAVEIIAHMKDPAEFNVDTLKVLAEDLLNDVNTDDLQNLNGDRKVIPDRDLYLSFWVYPAAKAYAALGFRQRVLAEQAMKRGQGVGDHWRHGAELYREAASFLPMDEELKHAYVNEALKAHWHGQADLRTTLPLMNKLYEGLPMMKQIWEHSMFALEGGITAIEETLRFHADVKKMLAEGKVTMDTILQPPWL</sequence>
<name>A0A167LHE9_CALVF</name>
<dbReference type="Proteomes" id="UP000076738">
    <property type="component" value="Unassembled WGS sequence"/>
</dbReference>
<evidence type="ECO:0000256" key="2">
    <source>
        <dbReference type="ARBA" id="ARBA00022803"/>
    </source>
</evidence>
<evidence type="ECO:0000256" key="1">
    <source>
        <dbReference type="ARBA" id="ARBA00022737"/>
    </source>
</evidence>
<keyword evidence="4" id="KW-1185">Reference proteome</keyword>
<dbReference type="InterPro" id="IPR047150">
    <property type="entry name" value="SGT"/>
</dbReference>
<dbReference type="Gene3D" id="1.25.40.10">
    <property type="entry name" value="Tetratricopeptide repeat domain"/>
    <property type="match status" value="1"/>
</dbReference>
<evidence type="ECO:0000313" key="3">
    <source>
        <dbReference type="EMBL" id="KZO95696.1"/>
    </source>
</evidence>
<dbReference type="GO" id="GO:0006620">
    <property type="term" value="P:post-translational protein targeting to endoplasmic reticulum membrane"/>
    <property type="evidence" value="ECO:0007669"/>
    <property type="project" value="TreeGrafter"/>
</dbReference>
<gene>
    <name evidence="3" type="ORF">CALVIDRAFT_598774</name>
</gene>
<organism evidence="3 4">
    <name type="scientific">Calocera viscosa (strain TUFC12733)</name>
    <dbReference type="NCBI Taxonomy" id="1330018"/>
    <lineage>
        <taxon>Eukaryota</taxon>
        <taxon>Fungi</taxon>
        <taxon>Dikarya</taxon>
        <taxon>Basidiomycota</taxon>
        <taxon>Agaricomycotina</taxon>
        <taxon>Dacrymycetes</taxon>
        <taxon>Dacrymycetales</taxon>
        <taxon>Dacrymycetaceae</taxon>
        <taxon>Calocera</taxon>
    </lineage>
</organism>
<evidence type="ECO:0000313" key="4">
    <source>
        <dbReference type="Proteomes" id="UP000076738"/>
    </source>
</evidence>
<keyword evidence="1" id="KW-0677">Repeat</keyword>
<accession>A0A167LHE9</accession>
<dbReference type="STRING" id="1330018.A0A167LHE9"/>